<dbReference type="RefSeq" id="WP_069474560.1">
    <property type="nucleotide sequence ID" value="NZ_BEIU01000005.1"/>
</dbReference>
<keyword evidence="2" id="KW-0812">Transmembrane</keyword>
<accession>A0A2H6BQI2</accession>
<evidence type="ECO:0000256" key="1">
    <source>
        <dbReference type="SAM" id="MobiDB-lite"/>
    </source>
</evidence>
<name>A0A2H6BQI2_MICAE</name>
<gene>
    <name evidence="3" type="ORF">BGM30_15360</name>
</gene>
<evidence type="ECO:0000313" key="3">
    <source>
        <dbReference type="EMBL" id="GBD52443.1"/>
    </source>
</evidence>
<comment type="caution">
    <text evidence="3">The sequence shown here is derived from an EMBL/GenBank/DDBJ whole genome shotgun (WGS) entry which is preliminary data.</text>
</comment>
<feature type="transmembrane region" description="Helical" evidence="2">
    <location>
        <begin position="78"/>
        <end position="105"/>
    </location>
</feature>
<dbReference type="EMBL" id="BEYQ01000004">
    <property type="protein sequence ID" value="GBD52443.1"/>
    <property type="molecule type" value="Genomic_DNA"/>
</dbReference>
<keyword evidence="2" id="KW-0472">Membrane</keyword>
<organism evidence="3 4">
    <name type="scientific">Microcystis aeruginosa NIES-298</name>
    <dbReference type="NCBI Taxonomy" id="449468"/>
    <lineage>
        <taxon>Bacteria</taxon>
        <taxon>Bacillati</taxon>
        <taxon>Cyanobacteriota</taxon>
        <taxon>Cyanophyceae</taxon>
        <taxon>Oscillatoriophycideae</taxon>
        <taxon>Chroococcales</taxon>
        <taxon>Microcystaceae</taxon>
        <taxon>Microcystis</taxon>
    </lineage>
</organism>
<evidence type="ECO:0000313" key="4">
    <source>
        <dbReference type="Proteomes" id="UP000236321"/>
    </source>
</evidence>
<dbReference type="Proteomes" id="UP000236321">
    <property type="component" value="Unassembled WGS sequence"/>
</dbReference>
<proteinExistence type="predicted"/>
<reference evidence="4" key="1">
    <citation type="submission" date="2017-12" db="EMBL/GenBank/DDBJ databases">
        <title>Improved Draft Genome Sequence of Microcystis aeruginosa NIES-298, a Microcystin-Producing Cyanobacterium from Lake Kasumigaura, Japan.</title>
        <authorList>
            <person name="Yamaguchi H."/>
            <person name="Suzuki S."/>
            <person name="Kawachi M."/>
        </authorList>
    </citation>
    <scope>NUCLEOTIDE SEQUENCE [LARGE SCALE GENOMIC DNA]</scope>
    <source>
        <strain evidence="4">NIES-298</strain>
    </source>
</reference>
<keyword evidence="2" id="KW-1133">Transmembrane helix</keyword>
<dbReference type="AlphaFoldDB" id="A0A2H6BQI2"/>
<evidence type="ECO:0000256" key="2">
    <source>
        <dbReference type="SAM" id="Phobius"/>
    </source>
</evidence>
<protein>
    <submittedName>
        <fullName evidence="3">Uncharacterized protein</fullName>
    </submittedName>
</protein>
<feature type="region of interest" description="Disordered" evidence="1">
    <location>
        <begin position="1"/>
        <end position="29"/>
    </location>
</feature>
<sequence length="173" mass="18966">MTSDSKNETGEVNNPKDPSASLALPTERNSVRHNLKKNQDGYHLDNEVSGFGKPATAISPSDQRHNFNTKVAGSLARWLWLGLLFTAFSQIVSIFFISFASLGIFNLNINLKAIEEQEVQSRVDKAATLINDSSKTIYTFLGPIATAVTAFYFSGLGSSSKTNDENSENEKNE</sequence>